<name>A0A1A9VPW8_GLOAU</name>
<accession>A0A1A9VPW8</accession>
<feature type="compositionally biased region" description="Basic and acidic residues" evidence="1">
    <location>
        <begin position="249"/>
        <end position="272"/>
    </location>
</feature>
<reference evidence="2" key="1">
    <citation type="submission" date="2020-05" db="UniProtKB">
        <authorList>
            <consortium name="EnsemblMetazoa"/>
        </authorList>
    </citation>
    <scope>IDENTIFICATION</scope>
    <source>
        <strain evidence="2">TTRI</strain>
    </source>
</reference>
<feature type="compositionally biased region" description="Polar residues" evidence="1">
    <location>
        <begin position="286"/>
        <end position="295"/>
    </location>
</feature>
<feature type="compositionally biased region" description="Basic and acidic residues" evidence="1">
    <location>
        <begin position="399"/>
        <end position="422"/>
    </location>
</feature>
<feature type="compositionally biased region" description="Basic and acidic residues" evidence="1">
    <location>
        <begin position="430"/>
        <end position="447"/>
    </location>
</feature>
<feature type="compositionally biased region" description="Polar residues" evidence="1">
    <location>
        <begin position="378"/>
        <end position="389"/>
    </location>
</feature>
<organism evidence="2 3">
    <name type="scientific">Glossina austeni</name>
    <name type="common">Savannah tsetse fly</name>
    <dbReference type="NCBI Taxonomy" id="7395"/>
    <lineage>
        <taxon>Eukaryota</taxon>
        <taxon>Metazoa</taxon>
        <taxon>Ecdysozoa</taxon>
        <taxon>Arthropoda</taxon>
        <taxon>Hexapoda</taxon>
        <taxon>Insecta</taxon>
        <taxon>Pterygota</taxon>
        <taxon>Neoptera</taxon>
        <taxon>Endopterygota</taxon>
        <taxon>Diptera</taxon>
        <taxon>Brachycera</taxon>
        <taxon>Muscomorpha</taxon>
        <taxon>Hippoboscoidea</taxon>
        <taxon>Glossinidae</taxon>
        <taxon>Glossina</taxon>
    </lineage>
</organism>
<dbReference type="AlphaFoldDB" id="A0A1A9VPW8"/>
<evidence type="ECO:0000256" key="1">
    <source>
        <dbReference type="SAM" id="MobiDB-lite"/>
    </source>
</evidence>
<feature type="region of interest" description="Disordered" evidence="1">
    <location>
        <begin position="460"/>
        <end position="565"/>
    </location>
</feature>
<feature type="compositionally biased region" description="Basic and acidic residues" evidence="1">
    <location>
        <begin position="211"/>
        <end position="238"/>
    </location>
</feature>
<dbReference type="EnsemblMetazoa" id="GAUT043790-RA">
    <property type="protein sequence ID" value="GAUT043790-PA"/>
    <property type="gene ID" value="GAUT043790"/>
</dbReference>
<feature type="compositionally biased region" description="Basic and acidic residues" evidence="1">
    <location>
        <begin position="518"/>
        <end position="541"/>
    </location>
</feature>
<feature type="compositionally biased region" description="Basic and acidic residues" evidence="1">
    <location>
        <begin position="476"/>
        <end position="500"/>
    </location>
</feature>
<dbReference type="Proteomes" id="UP000078200">
    <property type="component" value="Unassembled WGS sequence"/>
</dbReference>
<keyword evidence="3" id="KW-1185">Reference proteome</keyword>
<feature type="compositionally biased region" description="Basic and acidic residues" evidence="1">
    <location>
        <begin position="152"/>
        <end position="162"/>
    </location>
</feature>
<feature type="compositionally biased region" description="Basic and acidic residues" evidence="1">
    <location>
        <begin position="549"/>
        <end position="565"/>
    </location>
</feature>
<protein>
    <submittedName>
        <fullName evidence="2">Uncharacterized protein</fullName>
    </submittedName>
</protein>
<feature type="region of interest" description="Disordered" evidence="1">
    <location>
        <begin position="99"/>
        <end position="162"/>
    </location>
</feature>
<evidence type="ECO:0000313" key="3">
    <source>
        <dbReference type="Proteomes" id="UP000078200"/>
    </source>
</evidence>
<dbReference type="VEuPathDB" id="VectorBase:GAUT043790"/>
<feature type="compositionally biased region" description="Basic and acidic residues" evidence="1">
    <location>
        <begin position="627"/>
        <end position="642"/>
    </location>
</feature>
<feature type="region of interest" description="Disordered" evidence="1">
    <location>
        <begin position="195"/>
        <end position="447"/>
    </location>
</feature>
<feature type="region of interest" description="Disordered" evidence="1">
    <location>
        <begin position="579"/>
        <end position="698"/>
    </location>
</feature>
<sequence length="698" mass="80488">MVLTYGIGQFLFVYLERHFPSLCECARRTPKDTTKKTPIPDFTLEKGQVWQQSQITKGTESDEEMKSLWEADNMQSDHTYADSSTDPMHNEEEEWWVSKVDSTNASSVDSDESEESLKEYRKQYSPTDSEEHKDVKRKIEKATQTTGSWGKSLEKNVDAKRSYKDSVIKEMLPNYLKSIDARNGLGATVPRLRKKMREPRQYGSSPVAKTKLVEQFESSERKESDLFKTPKKVRRDETSSMLFTPVSKRGYEADFDEKDRTVLKPQQERRSTQDYLRPIPKVQTKLADTSESPGHQTPRKKGMARREEEDEFHPDEVVISKSTFVPPDFVAHKTATKGTDEYGTSAKREHTRRSAQARLEKHANGNDLKVTPKKRAISSETWDQSSQSPGHLVSQIPKTTHDKAPQSRKKYESEFGEMDKTTPKTKYPRKSAEARLERHPSEDDLKGMLKLRHIASDAWDQRMKSPIHPGPQTPLKAHEEKIPPQRKEYEDEIDKTDKSTWDQFSQSPGHLVSQIPKTTHDKAPQSRKKYESEFGEMDKTTPKTKYPRKSAEARLETHPSEDDLKGMLKLRHIASDAWDQRMKSPIHPGPQTPLKAHEEKIPPQRKEYEDEIDKTDKSIPKAKYARKSAEPRLETHPNEENLKGAAKRRFASDTWDAPTQSPKRPVAQRNPEEKAQRAQPPKQRHPSRSETRNVSQRR</sequence>
<evidence type="ECO:0000313" key="2">
    <source>
        <dbReference type="EnsemblMetazoa" id="GAUT043790-PA"/>
    </source>
</evidence>
<proteinExistence type="predicted"/>
<feature type="compositionally biased region" description="Basic and acidic residues" evidence="1">
    <location>
        <begin position="595"/>
        <end position="619"/>
    </location>
</feature>